<feature type="domain" description="Gp5/Type VI secretion system Vgr protein OB-fold" evidence="1">
    <location>
        <begin position="379"/>
        <end position="454"/>
    </location>
</feature>
<sequence length="578" mass="59784">MSAPSPVDLAVSNVDLTIFCNGAALGADVQIVSIDVWSGVNKLPKARLVVSDGSAADETFPISETDALIPGATISIALGYNGSEMTVFDGVVYRQGLEIAANGPSRLVVEATDKAMAMTLARQNALFQNITDSQLCQKLITAAGLTANVTATSVVHENLVQYYATSWDMVVLRAQASGMVVIAEAGRVTVAPPDTASAPVLTLTFGSSILDFRADMDASTQYTAAAIQSVAWDPATQQLAQASQPQADVTTPGDISSDELAKVFGIARYVQQTAGAMEVPELTQWSSAELLKQKLAKIRGSVRFQGSTLAVPGCMVTLAGLGGRFNGDGYVSEVHHHVSDGLWRTSVQLGLSPNWFAAVAPQIAAPGASGQLPPATLQSGTVLKIDQDPDGEFRVLVSLPLLQAASGDGVWARFGSFYASNAIGACFYPEIGDEVVVAFLSGDPRYPVILGSLYSKAKPPPVTPQSGNNTKKLVSRAGVTIEIDEDKKVLRLTTPANQSIVLDDDGGAVTLKDKNGNSIALNGDGIAIKSGGDITLSAGGSVSLTAQKSLTATGTSSAKISSTGSVQISGNAGVALNP</sequence>
<dbReference type="InterPro" id="IPR037026">
    <property type="entry name" value="Vgr_OB-fold_dom_sf"/>
</dbReference>
<dbReference type="Pfam" id="PF05954">
    <property type="entry name" value="Phage_GPD"/>
    <property type="match status" value="1"/>
</dbReference>
<name>A0A2U0SFG5_9SPHN</name>
<comment type="caution">
    <text evidence="2">The sequence shown here is derived from an EMBL/GenBank/DDBJ whole genome shotgun (WGS) entry which is preliminary data.</text>
</comment>
<dbReference type="RefSeq" id="WP_116469497.1">
    <property type="nucleotide sequence ID" value="NZ_QENQ01000001.1"/>
</dbReference>
<dbReference type="SUPFAM" id="SSF69279">
    <property type="entry name" value="Phage tail proteins"/>
    <property type="match status" value="1"/>
</dbReference>
<dbReference type="Pfam" id="PF04717">
    <property type="entry name" value="Phage_base_V"/>
    <property type="match status" value="1"/>
</dbReference>
<evidence type="ECO:0000259" key="1">
    <source>
        <dbReference type="Pfam" id="PF04717"/>
    </source>
</evidence>
<gene>
    <name evidence="2" type="ORF">DD559_12685</name>
</gene>
<dbReference type="OrthoDB" id="9762420at2"/>
<dbReference type="Proteomes" id="UP000245890">
    <property type="component" value="Unassembled WGS sequence"/>
</dbReference>
<dbReference type="InterPro" id="IPR006531">
    <property type="entry name" value="Gp5/Vgr_OB"/>
</dbReference>
<dbReference type="NCBIfam" id="TIGR01646">
    <property type="entry name" value="vgr_GE"/>
    <property type="match status" value="1"/>
</dbReference>
<dbReference type="AlphaFoldDB" id="A0A2U0SFG5"/>
<dbReference type="SUPFAM" id="SSF69349">
    <property type="entry name" value="Phage fibre proteins"/>
    <property type="match status" value="1"/>
</dbReference>
<evidence type="ECO:0000313" key="3">
    <source>
        <dbReference type="Proteomes" id="UP000245890"/>
    </source>
</evidence>
<evidence type="ECO:0000313" key="2">
    <source>
        <dbReference type="EMBL" id="PVX30080.1"/>
    </source>
</evidence>
<keyword evidence="3" id="KW-1185">Reference proteome</keyword>
<accession>A0A2U0SFG5</accession>
<dbReference type="Gene3D" id="2.40.50.230">
    <property type="entry name" value="Gp5 N-terminal domain"/>
    <property type="match status" value="1"/>
</dbReference>
<dbReference type="SUPFAM" id="SSF69255">
    <property type="entry name" value="gp5 N-terminal domain-like"/>
    <property type="match status" value="1"/>
</dbReference>
<reference evidence="2 3" key="1">
    <citation type="submission" date="2018-05" db="EMBL/GenBank/DDBJ databases">
        <title>Description of Sphingomonas pokkalii sp nov, isolated from the rhizosphere of saline tolerant pokkali rice and its draft genome analysis.</title>
        <authorList>
            <person name="Menon R."/>
            <person name="Kumari S."/>
            <person name="Rameshkumar N."/>
        </authorList>
    </citation>
    <scope>NUCLEOTIDE SEQUENCE [LARGE SCALE GENOMIC DNA]</scope>
    <source>
        <strain evidence="2 3">L3B27</strain>
    </source>
</reference>
<dbReference type="EMBL" id="QENQ01000001">
    <property type="protein sequence ID" value="PVX30080.1"/>
    <property type="molecule type" value="Genomic_DNA"/>
</dbReference>
<organism evidence="2 3">
    <name type="scientific">Sphingomonas pokkalii</name>
    <dbReference type="NCBI Taxonomy" id="2175090"/>
    <lineage>
        <taxon>Bacteria</taxon>
        <taxon>Pseudomonadati</taxon>
        <taxon>Pseudomonadota</taxon>
        <taxon>Alphaproteobacteria</taxon>
        <taxon>Sphingomonadales</taxon>
        <taxon>Sphingomonadaceae</taxon>
        <taxon>Sphingomonas</taxon>
    </lineage>
</organism>
<dbReference type="InterPro" id="IPR006533">
    <property type="entry name" value="T6SS_Vgr_RhsGE"/>
</dbReference>
<proteinExistence type="predicted"/>
<protein>
    <submittedName>
        <fullName evidence="2">Rhs element Vgr protein</fullName>
    </submittedName>
</protein>